<dbReference type="OrthoDB" id="31158at2"/>
<dbReference type="GO" id="GO:0008236">
    <property type="term" value="F:serine-type peptidase activity"/>
    <property type="evidence" value="ECO:0007669"/>
    <property type="project" value="InterPro"/>
</dbReference>
<dbReference type="Proteomes" id="UP000317316">
    <property type="component" value="Unassembled WGS sequence"/>
</dbReference>
<evidence type="ECO:0000259" key="2">
    <source>
        <dbReference type="Pfam" id="PF00326"/>
    </source>
</evidence>
<keyword evidence="4" id="KW-1185">Reference proteome</keyword>
<dbReference type="InterPro" id="IPR001375">
    <property type="entry name" value="Peptidase_S9_cat"/>
</dbReference>
<dbReference type="RefSeq" id="WP_142537495.1">
    <property type="nucleotide sequence ID" value="NZ_BMIE01000001.1"/>
</dbReference>
<dbReference type="Pfam" id="PF00326">
    <property type="entry name" value="Peptidase_S9"/>
    <property type="match status" value="1"/>
</dbReference>
<protein>
    <submittedName>
        <fullName evidence="3">Esterase</fullName>
    </submittedName>
</protein>
<evidence type="ECO:0000313" key="3">
    <source>
        <dbReference type="EMBL" id="TQR15771.1"/>
    </source>
</evidence>
<dbReference type="PANTHER" id="PTHR22946">
    <property type="entry name" value="DIENELACTONE HYDROLASE DOMAIN-CONTAINING PROTEIN-RELATED"/>
    <property type="match status" value="1"/>
</dbReference>
<keyword evidence="1" id="KW-0378">Hydrolase</keyword>
<dbReference type="EMBL" id="VDGH01000002">
    <property type="protein sequence ID" value="TQR15771.1"/>
    <property type="molecule type" value="Genomic_DNA"/>
</dbReference>
<comment type="caution">
    <text evidence="3">The sequence shown here is derived from an EMBL/GenBank/DDBJ whole genome shotgun (WGS) entry which is preliminary data.</text>
</comment>
<accession>A0A544TE76</accession>
<evidence type="ECO:0000256" key="1">
    <source>
        <dbReference type="ARBA" id="ARBA00022801"/>
    </source>
</evidence>
<organism evidence="3 4">
    <name type="scientific">Psychrobacillus lasiicapitis</name>
    <dbReference type="NCBI Taxonomy" id="1636719"/>
    <lineage>
        <taxon>Bacteria</taxon>
        <taxon>Bacillati</taxon>
        <taxon>Bacillota</taxon>
        <taxon>Bacilli</taxon>
        <taxon>Bacillales</taxon>
        <taxon>Bacillaceae</taxon>
        <taxon>Psychrobacillus</taxon>
    </lineage>
</organism>
<dbReference type="GO" id="GO:0052689">
    <property type="term" value="F:carboxylic ester hydrolase activity"/>
    <property type="evidence" value="ECO:0007669"/>
    <property type="project" value="UniProtKB-ARBA"/>
</dbReference>
<evidence type="ECO:0000313" key="4">
    <source>
        <dbReference type="Proteomes" id="UP000317316"/>
    </source>
</evidence>
<dbReference type="InterPro" id="IPR029058">
    <property type="entry name" value="AB_hydrolase_fold"/>
</dbReference>
<dbReference type="SUPFAM" id="SSF53474">
    <property type="entry name" value="alpha/beta-Hydrolases"/>
    <property type="match status" value="1"/>
</dbReference>
<reference evidence="3 4" key="1">
    <citation type="submission" date="2019-05" db="EMBL/GenBank/DDBJ databases">
        <title>Psychrobacillus vulpis sp. nov., a new species isolated from feces of a red fox that inhabits in The Tablas de Daimiel Natural Park, Albacete, Spain.</title>
        <authorList>
            <person name="Rodriguez M."/>
            <person name="Reina J.C."/>
            <person name="Bejar V."/>
            <person name="Llamas I."/>
        </authorList>
    </citation>
    <scope>NUCLEOTIDE SEQUENCE [LARGE SCALE GENOMIC DNA]</scope>
    <source>
        <strain evidence="3 4">NEAU-3TGS17</strain>
    </source>
</reference>
<feature type="domain" description="Peptidase S9 prolyl oligopeptidase catalytic" evidence="2">
    <location>
        <begin position="95"/>
        <end position="238"/>
    </location>
</feature>
<gene>
    <name evidence="3" type="ORF">FG382_03425</name>
</gene>
<proteinExistence type="predicted"/>
<dbReference type="GO" id="GO:0006508">
    <property type="term" value="P:proteolysis"/>
    <property type="evidence" value="ECO:0007669"/>
    <property type="project" value="InterPro"/>
</dbReference>
<dbReference type="PANTHER" id="PTHR22946:SF9">
    <property type="entry name" value="POLYKETIDE TRANSFERASE AF380"/>
    <property type="match status" value="1"/>
</dbReference>
<sequence length="252" mass="28528">MIVQQECWRNIPLLHIYHEETQNNAPIVLFLHGFESAKEHNLHYAYQLVHDGCRVILPDAHLHGERDEQLDQVEISLRFWETVLTSIEEVGILREELQKRGYLTNQKIGIAGTSMGGITTLGCLTAYPWIDAAVILMGTPGYVELAKAQMAQVEQKGFQIPLNAEERKDMLDTLARFDATNQMEKLSGKSLFFWHGEKDPVVPFAPTAQFIKTFEEEYGDQTIEFVREKSAGHAVSRKGMLAATKWLANSLA</sequence>
<dbReference type="Gene3D" id="3.40.50.1820">
    <property type="entry name" value="alpha/beta hydrolase"/>
    <property type="match status" value="1"/>
</dbReference>
<dbReference type="InterPro" id="IPR050261">
    <property type="entry name" value="FrsA_esterase"/>
</dbReference>
<dbReference type="AlphaFoldDB" id="A0A544TE76"/>
<name>A0A544TE76_9BACI</name>